<keyword evidence="2" id="KW-1185">Reference proteome</keyword>
<dbReference type="Proteomes" id="UP000007151">
    <property type="component" value="Unassembled WGS sequence"/>
</dbReference>
<dbReference type="InParanoid" id="A0A212F9I9"/>
<proteinExistence type="predicted"/>
<comment type="caution">
    <text evidence="1">The sequence shown here is derived from an EMBL/GenBank/DDBJ whole genome shotgun (WGS) entry which is preliminary data.</text>
</comment>
<accession>A0A212F9I9</accession>
<gene>
    <name evidence="1" type="ORF">KGM_214299</name>
</gene>
<evidence type="ECO:0000313" key="1">
    <source>
        <dbReference type="EMBL" id="OWR50397.1"/>
    </source>
</evidence>
<protein>
    <submittedName>
        <fullName evidence="1">Uncharacterized protein</fullName>
    </submittedName>
</protein>
<name>A0A212F9I9_DANPL</name>
<dbReference type="KEGG" id="dpl:KGM_214299"/>
<dbReference type="EMBL" id="AGBW02009574">
    <property type="protein sequence ID" value="OWR50397.1"/>
    <property type="molecule type" value="Genomic_DNA"/>
</dbReference>
<evidence type="ECO:0000313" key="2">
    <source>
        <dbReference type="Proteomes" id="UP000007151"/>
    </source>
</evidence>
<organism evidence="1 2">
    <name type="scientific">Danaus plexippus plexippus</name>
    <dbReference type="NCBI Taxonomy" id="278856"/>
    <lineage>
        <taxon>Eukaryota</taxon>
        <taxon>Metazoa</taxon>
        <taxon>Ecdysozoa</taxon>
        <taxon>Arthropoda</taxon>
        <taxon>Hexapoda</taxon>
        <taxon>Insecta</taxon>
        <taxon>Pterygota</taxon>
        <taxon>Neoptera</taxon>
        <taxon>Endopterygota</taxon>
        <taxon>Lepidoptera</taxon>
        <taxon>Glossata</taxon>
        <taxon>Ditrysia</taxon>
        <taxon>Papilionoidea</taxon>
        <taxon>Nymphalidae</taxon>
        <taxon>Danainae</taxon>
        <taxon>Danaini</taxon>
        <taxon>Danaina</taxon>
        <taxon>Danaus</taxon>
        <taxon>Danaus</taxon>
    </lineage>
</organism>
<reference evidence="1 2" key="1">
    <citation type="journal article" date="2011" name="Cell">
        <title>The monarch butterfly genome yields insights into long-distance migration.</title>
        <authorList>
            <person name="Zhan S."/>
            <person name="Merlin C."/>
            <person name="Boore J.L."/>
            <person name="Reppert S.M."/>
        </authorList>
    </citation>
    <scope>NUCLEOTIDE SEQUENCE [LARGE SCALE GENOMIC DNA]</scope>
    <source>
        <strain evidence="1">F-2</strain>
    </source>
</reference>
<sequence>MSPKWATILPHNFILREYLESAASYSKVKNWVKYFRLRREIVEDICPVRRSVEVLTPETIALIEEERYKTGKSGLRFGVSKTVIKQIATGDVIMILYYKLLIQLESMEWLYKGEKRKIKKQRGKLSKQVLLRHDNGSVQAGISKDAVPECEFTEVEH</sequence>
<dbReference type="AlphaFoldDB" id="A0A212F9I9"/>